<proteinExistence type="inferred from homology"/>
<evidence type="ECO:0000256" key="3">
    <source>
        <dbReference type="ARBA" id="ARBA00022448"/>
    </source>
</evidence>
<dbReference type="AlphaFoldDB" id="A0A973WA74"/>
<dbReference type="PANTHER" id="PTHR30445:SF9">
    <property type="match status" value="1"/>
</dbReference>
<feature type="transmembrane region" description="Helical" evidence="8">
    <location>
        <begin position="409"/>
        <end position="428"/>
    </location>
</feature>
<dbReference type="EMBL" id="JAAOLE020000001">
    <property type="protein sequence ID" value="NVI50109.1"/>
    <property type="molecule type" value="Genomic_DNA"/>
</dbReference>
<evidence type="ECO:0000256" key="5">
    <source>
        <dbReference type="ARBA" id="ARBA00022692"/>
    </source>
</evidence>
<evidence type="ECO:0000256" key="2">
    <source>
        <dbReference type="ARBA" id="ARBA00009854"/>
    </source>
</evidence>
<comment type="similarity">
    <text evidence="2">Belongs to the AAE transporter (TC 2.A.81) family.</text>
</comment>
<feature type="transmembrane region" description="Helical" evidence="8">
    <location>
        <begin position="476"/>
        <end position="496"/>
    </location>
</feature>
<evidence type="ECO:0000256" key="4">
    <source>
        <dbReference type="ARBA" id="ARBA00022475"/>
    </source>
</evidence>
<dbReference type="SUPFAM" id="SSF116726">
    <property type="entry name" value="TrkA C-terminal domain-like"/>
    <property type="match status" value="2"/>
</dbReference>
<comment type="caution">
    <text evidence="10">The sequence shown here is derived from an EMBL/GenBank/DDBJ whole genome shotgun (WGS) entry which is preliminary data.</text>
</comment>
<evidence type="ECO:0000259" key="9">
    <source>
        <dbReference type="PROSITE" id="PS51202"/>
    </source>
</evidence>
<evidence type="ECO:0000256" key="8">
    <source>
        <dbReference type="SAM" id="Phobius"/>
    </source>
</evidence>
<reference evidence="10" key="1">
    <citation type="submission" date="2020-06" db="EMBL/GenBank/DDBJ databases">
        <title>Whole Genome Sequence of Bradyrhizobium sp. Strain 1S1.</title>
        <authorList>
            <person name="Bromfield E.S.P."/>
            <person name="Cloutier S."/>
        </authorList>
    </citation>
    <scope>NUCLEOTIDE SEQUENCE [LARGE SCALE GENOMIC DNA]</scope>
    <source>
        <strain evidence="10">1S1</strain>
    </source>
</reference>
<feature type="transmembrane region" description="Helical" evidence="8">
    <location>
        <begin position="449"/>
        <end position="470"/>
    </location>
</feature>
<keyword evidence="3" id="KW-0813">Transport</keyword>
<feature type="transmembrane region" description="Helical" evidence="8">
    <location>
        <begin position="59"/>
        <end position="78"/>
    </location>
</feature>
<sequence length="562" mass="58319">MGTVRWMITTAPEIFLLLSIAIGTVLGRVKIRGFSIGTTACILVVAVLIGQLGTFTFPSVLRVLLFSLFVFTIGYRSGPEFFASLSIRTLAQVGMALVLGSTGLILVLIFAFTFKLDPGTASGLAAGGLTQSSIIGTASGALAQVGLSSDALKQQEANIAAGYAVTYVLGYILTLLYVPFVAPKLMRIDLKAEAAKLEAELSGGNPPQSENLHYRKFQARAYRVLAAAGRTVKDVEEEIGSRTVVERIVRQGADIEPRLDTILEPGDDIVVAGRTAALVAAKPVIGNEIDADEILKAIPGNVIDVLVDSRHLHGRSIKEIAERVGNDARGVYLRTLTRMGREVPLGPDTRVYVGDVMTLVGSTRNIERAATKVGQILRSGDRADIAFLATGIAAGLLAGLVSFRVGGIPLTLGGGGGALIAGLVCGWLRSRRPTIGALPRAAQQTLSDLGLGGFIAAVGLGNGAAAWAAIQAHGALLVGMGLVVTLVPLIVATLFARYVLHMNPVITCGALAGAMTVDAAVTGACEVAESQTPVLGVAVPYAIGNVVLTVLGPIIVALTYTG</sequence>
<dbReference type="PANTHER" id="PTHR30445">
    <property type="entry name" value="K(+)_H(+) ANTIPORTER SUBUNIT KHTT"/>
    <property type="match status" value="1"/>
</dbReference>
<evidence type="ECO:0000256" key="7">
    <source>
        <dbReference type="ARBA" id="ARBA00023136"/>
    </source>
</evidence>
<name>A0A973WA74_9BRAD</name>
<dbReference type="GO" id="GO:0006813">
    <property type="term" value="P:potassium ion transport"/>
    <property type="evidence" value="ECO:0007669"/>
    <property type="project" value="InterPro"/>
</dbReference>
<protein>
    <submittedName>
        <fullName evidence="10">Transporter</fullName>
    </submittedName>
</protein>
<keyword evidence="6 8" id="KW-1133">Transmembrane helix</keyword>
<feature type="transmembrane region" description="Helical" evidence="8">
    <location>
        <begin position="33"/>
        <end position="53"/>
    </location>
</feature>
<feature type="transmembrane region" description="Helical" evidence="8">
    <location>
        <begin position="160"/>
        <end position="182"/>
    </location>
</feature>
<dbReference type="InterPro" id="IPR006037">
    <property type="entry name" value="RCK_C"/>
</dbReference>
<dbReference type="InterPro" id="IPR006512">
    <property type="entry name" value="YidE_YbjL"/>
</dbReference>
<feature type="transmembrane region" description="Helical" evidence="8">
    <location>
        <begin position="90"/>
        <end position="114"/>
    </location>
</feature>
<dbReference type="Gene3D" id="3.30.70.1450">
    <property type="entry name" value="Regulator of K+ conductance, C-terminal domain"/>
    <property type="match status" value="1"/>
</dbReference>
<feature type="domain" description="RCK C-terminal" evidence="9">
    <location>
        <begin position="207"/>
        <end position="287"/>
    </location>
</feature>
<dbReference type="PROSITE" id="PS51202">
    <property type="entry name" value="RCK_C"/>
    <property type="match status" value="1"/>
</dbReference>
<organism evidence="10">
    <name type="scientific">Bradyrhizobium septentrionale</name>
    <dbReference type="NCBI Taxonomy" id="1404411"/>
    <lineage>
        <taxon>Bacteria</taxon>
        <taxon>Pseudomonadati</taxon>
        <taxon>Pseudomonadota</taxon>
        <taxon>Alphaproteobacteria</taxon>
        <taxon>Hyphomicrobiales</taxon>
        <taxon>Nitrobacteraceae</taxon>
        <taxon>Bradyrhizobium</taxon>
    </lineage>
</organism>
<dbReference type="InterPro" id="IPR050144">
    <property type="entry name" value="AAE_transporter"/>
</dbReference>
<keyword evidence="4" id="KW-1003">Cell membrane</keyword>
<keyword evidence="7 8" id="KW-0472">Membrane</keyword>
<dbReference type="InterPro" id="IPR036721">
    <property type="entry name" value="RCK_C_sf"/>
</dbReference>
<feature type="transmembrane region" description="Helical" evidence="8">
    <location>
        <begin position="503"/>
        <end position="521"/>
    </location>
</feature>
<feature type="transmembrane region" description="Helical" evidence="8">
    <location>
        <begin position="541"/>
        <end position="560"/>
    </location>
</feature>
<evidence type="ECO:0000256" key="1">
    <source>
        <dbReference type="ARBA" id="ARBA00004651"/>
    </source>
</evidence>
<keyword evidence="5 8" id="KW-0812">Transmembrane</keyword>
<dbReference type="RefSeq" id="WP_166212935.1">
    <property type="nucleotide sequence ID" value="NZ_CP088285.1"/>
</dbReference>
<evidence type="ECO:0000313" key="10">
    <source>
        <dbReference type="EMBL" id="NVI50109.1"/>
    </source>
</evidence>
<gene>
    <name evidence="10" type="ORF">HAP48_046175</name>
</gene>
<dbReference type="GO" id="GO:0008324">
    <property type="term" value="F:monoatomic cation transmembrane transporter activity"/>
    <property type="evidence" value="ECO:0007669"/>
    <property type="project" value="InterPro"/>
</dbReference>
<dbReference type="GO" id="GO:0005886">
    <property type="term" value="C:plasma membrane"/>
    <property type="evidence" value="ECO:0007669"/>
    <property type="project" value="UniProtKB-SubCell"/>
</dbReference>
<dbReference type="NCBIfam" id="TIGR01625">
    <property type="entry name" value="YidE_YbjL_dupl"/>
    <property type="match status" value="1"/>
</dbReference>
<comment type="subcellular location">
    <subcellularLocation>
        <location evidence="1">Cell membrane</location>
        <topology evidence="1">Multi-pass membrane protein</topology>
    </subcellularLocation>
</comment>
<dbReference type="Pfam" id="PF06826">
    <property type="entry name" value="Asp-Al_Ex"/>
    <property type="match status" value="2"/>
</dbReference>
<feature type="transmembrane region" description="Helical" evidence="8">
    <location>
        <begin position="6"/>
        <end position="26"/>
    </location>
</feature>
<feature type="transmembrane region" description="Helical" evidence="8">
    <location>
        <begin position="385"/>
        <end position="403"/>
    </location>
</feature>
<accession>A0A973WA74</accession>
<evidence type="ECO:0000256" key="6">
    <source>
        <dbReference type="ARBA" id="ARBA00022989"/>
    </source>
</evidence>